<dbReference type="KEGG" id="pgr:PGTG_07235"/>
<organism evidence="2 3">
    <name type="scientific">Puccinia graminis f. sp. tritici (strain CRL 75-36-700-3 / race SCCL)</name>
    <name type="common">Black stem rust fungus</name>
    <dbReference type="NCBI Taxonomy" id="418459"/>
    <lineage>
        <taxon>Eukaryota</taxon>
        <taxon>Fungi</taxon>
        <taxon>Dikarya</taxon>
        <taxon>Basidiomycota</taxon>
        <taxon>Pucciniomycotina</taxon>
        <taxon>Pucciniomycetes</taxon>
        <taxon>Pucciniales</taxon>
        <taxon>Pucciniaceae</taxon>
        <taxon>Puccinia</taxon>
    </lineage>
</organism>
<keyword evidence="3" id="KW-1185">Reference proteome</keyword>
<dbReference type="AlphaFoldDB" id="E3KA01"/>
<dbReference type="RefSeq" id="XP_003325402.1">
    <property type="nucleotide sequence ID" value="XM_003325354.2"/>
</dbReference>
<reference evidence="3" key="2">
    <citation type="journal article" date="2011" name="Proc. Natl. Acad. Sci. U.S.A.">
        <title>Obligate biotrophy features unraveled by the genomic analysis of rust fungi.</title>
        <authorList>
            <person name="Duplessis S."/>
            <person name="Cuomo C.A."/>
            <person name="Lin Y.-C."/>
            <person name="Aerts A."/>
            <person name="Tisserant E."/>
            <person name="Veneault-Fourrey C."/>
            <person name="Joly D.L."/>
            <person name="Hacquard S."/>
            <person name="Amselem J."/>
            <person name="Cantarel B.L."/>
            <person name="Chiu R."/>
            <person name="Coutinho P.M."/>
            <person name="Feau N."/>
            <person name="Field M."/>
            <person name="Frey P."/>
            <person name="Gelhaye E."/>
            <person name="Goldberg J."/>
            <person name="Grabherr M.G."/>
            <person name="Kodira C.D."/>
            <person name="Kohler A."/>
            <person name="Kuees U."/>
            <person name="Lindquist E.A."/>
            <person name="Lucas S.M."/>
            <person name="Mago R."/>
            <person name="Mauceli E."/>
            <person name="Morin E."/>
            <person name="Murat C."/>
            <person name="Pangilinan J.L."/>
            <person name="Park R."/>
            <person name="Pearson M."/>
            <person name="Quesneville H."/>
            <person name="Rouhier N."/>
            <person name="Sakthikumar S."/>
            <person name="Salamov A.A."/>
            <person name="Schmutz J."/>
            <person name="Selles B."/>
            <person name="Shapiro H."/>
            <person name="Tanguay P."/>
            <person name="Tuskan G.A."/>
            <person name="Henrissat B."/>
            <person name="Van de Peer Y."/>
            <person name="Rouze P."/>
            <person name="Ellis J.G."/>
            <person name="Dodds P.N."/>
            <person name="Schein J.E."/>
            <person name="Zhong S."/>
            <person name="Hamelin R.C."/>
            <person name="Grigoriev I.V."/>
            <person name="Szabo L.J."/>
            <person name="Martin F."/>
        </authorList>
    </citation>
    <scope>NUCLEOTIDE SEQUENCE [LARGE SCALE GENOMIC DNA]</scope>
    <source>
        <strain evidence="3">CRL 75-36-700-3 / race SCCL</strain>
    </source>
</reference>
<evidence type="ECO:0000313" key="2">
    <source>
        <dbReference type="EMBL" id="EFP80983.1"/>
    </source>
</evidence>
<reference key="1">
    <citation type="submission" date="2007-01" db="EMBL/GenBank/DDBJ databases">
        <title>The Genome Sequence of Puccinia graminis f. sp. tritici Strain CRL 75-36-700-3.</title>
        <authorList>
            <consortium name="The Broad Institute Genome Sequencing Platform"/>
            <person name="Birren B."/>
            <person name="Lander E."/>
            <person name="Galagan J."/>
            <person name="Nusbaum C."/>
            <person name="Devon K."/>
            <person name="Cuomo C."/>
            <person name="Jaffe D."/>
            <person name="Butler J."/>
            <person name="Alvarez P."/>
            <person name="Gnerre S."/>
            <person name="Grabherr M."/>
            <person name="Mauceli E."/>
            <person name="Brockman W."/>
            <person name="Young S."/>
            <person name="LaButti K."/>
            <person name="Sykes S."/>
            <person name="DeCaprio D."/>
            <person name="Crawford M."/>
            <person name="Koehrsen M."/>
            <person name="Engels R."/>
            <person name="Montgomery P."/>
            <person name="Pearson M."/>
            <person name="Howarth C."/>
            <person name="Larson L."/>
            <person name="White J."/>
            <person name="Zeng Q."/>
            <person name="Kodira C."/>
            <person name="Yandava C."/>
            <person name="Alvarado L."/>
            <person name="O'Leary S."/>
            <person name="Szabo L."/>
            <person name="Dean R."/>
            <person name="Schein J."/>
        </authorList>
    </citation>
    <scope>NUCLEOTIDE SEQUENCE</scope>
    <source>
        <strain>CRL 75-36-700-3</strain>
    </source>
</reference>
<dbReference type="InParanoid" id="E3KA01"/>
<keyword evidence="1" id="KW-0732">Signal</keyword>
<feature type="signal peptide" evidence="1">
    <location>
        <begin position="1"/>
        <end position="24"/>
    </location>
</feature>
<dbReference type="OrthoDB" id="10291064at2759"/>
<sequence>MQSSNLLSILTVLLIHGGVNYVESFGCEHAEEFTRAGCVRVWPQRSPSGPNEPPRPYWVNMMVAPWNNYAKTYDCRKAPGWTRTTCCISDDVMVGNTTLMETSAKICELGSTDPGAQMFGLQCVGLNLLYA</sequence>
<protein>
    <recommendedName>
        <fullName evidence="4">Hydrophobin</fullName>
    </recommendedName>
</protein>
<evidence type="ECO:0008006" key="4">
    <source>
        <dbReference type="Google" id="ProtNLM"/>
    </source>
</evidence>
<gene>
    <name evidence="2" type="ORF">PGTG_07235</name>
</gene>
<dbReference type="HOGENOM" id="CLU_1928631_0_0_1"/>
<feature type="chain" id="PRO_5003171853" description="Hydrophobin" evidence="1">
    <location>
        <begin position="25"/>
        <end position="131"/>
    </location>
</feature>
<evidence type="ECO:0000313" key="3">
    <source>
        <dbReference type="Proteomes" id="UP000008783"/>
    </source>
</evidence>
<dbReference type="VEuPathDB" id="FungiDB:PGTG_07235"/>
<accession>E3KA01</accession>
<evidence type="ECO:0000256" key="1">
    <source>
        <dbReference type="SAM" id="SignalP"/>
    </source>
</evidence>
<proteinExistence type="predicted"/>
<name>E3KA01_PUCGT</name>
<dbReference type="EMBL" id="DS178277">
    <property type="protein sequence ID" value="EFP80983.1"/>
    <property type="molecule type" value="Genomic_DNA"/>
</dbReference>
<dbReference type="Proteomes" id="UP000008783">
    <property type="component" value="Unassembled WGS sequence"/>
</dbReference>
<dbReference type="GeneID" id="10536222"/>